<dbReference type="Proteomes" id="UP000076863">
    <property type="component" value="Unassembled WGS sequence"/>
</dbReference>
<dbReference type="Pfam" id="PF12273">
    <property type="entry name" value="RCR"/>
    <property type="match status" value="1"/>
</dbReference>
<keyword evidence="2" id="KW-1133">Transmembrane helix</keyword>
<dbReference type="InterPro" id="IPR020999">
    <property type="entry name" value="Chitin_synth_reg_RCR"/>
</dbReference>
<dbReference type="AlphaFoldDB" id="A0A167EWK6"/>
<keyword evidence="4" id="KW-1185">Reference proteome</keyword>
<keyword evidence="2" id="KW-0472">Membrane</keyword>
<reference evidence="3 4" key="1">
    <citation type="journal article" date="2016" name="Genome Biol. Evol.">
        <title>Divergent and convergent evolution of fungal pathogenicity.</title>
        <authorList>
            <person name="Shang Y."/>
            <person name="Xiao G."/>
            <person name="Zheng P."/>
            <person name="Cen K."/>
            <person name="Zhan S."/>
            <person name="Wang C."/>
        </authorList>
    </citation>
    <scope>NUCLEOTIDE SEQUENCE [LARGE SCALE GENOMIC DNA]</scope>
    <source>
        <strain evidence="3 4">RCEF 3172</strain>
    </source>
</reference>
<evidence type="ECO:0000313" key="4">
    <source>
        <dbReference type="Proteomes" id="UP000076863"/>
    </source>
</evidence>
<protein>
    <submittedName>
        <fullName evidence="3">Chitin synthesis regulation, Congo red resistance, RCR protein</fullName>
    </submittedName>
</protein>
<dbReference type="OrthoDB" id="5400539at2759"/>
<name>A0A167EWK6_9HYPO</name>
<proteinExistence type="predicted"/>
<dbReference type="EMBL" id="AZHA01000010">
    <property type="protein sequence ID" value="OAA44491.1"/>
    <property type="molecule type" value="Genomic_DNA"/>
</dbReference>
<keyword evidence="2" id="KW-0812">Transmembrane</keyword>
<evidence type="ECO:0000313" key="3">
    <source>
        <dbReference type="EMBL" id="OAA44491.1"/>
    </source>
</evidence>
<organism evidence="3 4">
    <name type="scientific">Beauveria brongniartii RCEF 3172</name>
    <dbReference type="NCBI Taxonomy" id="1081107"/>
    <lineage>
        <taxon>Eukaryota</taxon>
        <taxon>Fungi</taxon>
        <taxon>Dikarya</taxon>
        <taxon>Ascomycota</taxon>
        <taxon>Pezizomycotina</taxon>
        <taxon>Sordariomycetes</taxon>
        <taxon>Hypocreomycetidae</taxon>
        <taxon>Hypocreales</taxon>
        <taxon>Cordycipitaceae</taxon>
        <taxon>Beauveria</taxon>
        <taxon>Beauveria brongniartii</taxon>
    </lineage>
</organism>
<feature type="transmembrane region" description="Helical" evidence="2">
    <location>
        <begin position="30"/>
        <end position="49"/>
    </location>
</feature>
<evidence type="ECO:0000256" key="2">
    <source>
        <dbReference type="SAM" id="Phobius"/>
    </source>
</evidence>
<evidence type="ECO:0000256" key="1">
    <source>
        <dbReference type="SAM" id="MobiDB-lite"/>
    </source>
</evidence>
<sequence>MAPQASLVPRFDDDYYYGFWYTKTGYAVRWSLFGIIVLIALLWVVGGYFHAKHRMKKGLPLKSYHSCFFPRRPRMQQSGWYRPYNQYGPPQDGYNNGYNMNAMPPPPIYDANNRPPEYQQGPPPGASKVDPSQWSGQPTNRPAESSMAGAGPRPRVRAAVWSASGCHETVDAEFMAMVAWISSFNTQSCCADQQPHWLAC</sequence>
<comment type="caution">
    <text evidence="3">The sequence shown here is derived from an EMBL/GenBank/DDBJ whole genome shotgun (WGS) entry which is preliminary data.</text>
</comment>
<feature type="compositionally biased region" description="Polar residues" evidence="1">
    <location>
        <begin position="130"/>
        <end position="143"/>
    </location>
</feature>
<accession>A0A167EWK6</accession>
<gene>
    <name evidence="3" type="ORF">BBO_03974</name>
</gene>
<feature type="region of interest" description="Disordered" evidence="1">
    <location>
        <begin position="105"/>
        <end position="152"/>
    </location>
</feature>